<protein>
    <submittedName>
        <fullName evidence="3">SusC/RagA family TonB-linked outer membrane protein</fullName>
    </submittedName>
</protein>
<dbReference type="SUPFAM" id="SSF56935">
    <property type="entry name" value="Porins"/>
    <property type="match status" value="1"/>
</dbReference>
<dbReference type="NCBIfam" id="TIGR04057">
    <property type="entry name" value="SusC_RagA_signa"/>
    <property type="match status" value="1"/>
</dbReference>
<accession>A0A3N4NEB5</accession>
<reference evidence="3 4" key="1">
    <citation type="submission" date="2018-11" db="EMBL/GenBank/DDBJ databases">
        <title>Aureibaculum marinum gen. nov., sp. nov., a member of the family Flavobacteriaceae isolated from the Bohai Sea.</title>
        <authorList>
            <person name="Ji X."/>
        </authorList>
    </citation>
    <scope>NUCLEOTIDE SEQUENCE [LARGE SCALE GENOMIC DNA]</scope>
    <source>
        <strain evidence="3 4">BH-SD17</strain>
    </source>
</reference>
<name>A0A3N4NEB5_9FLAO</name>
<dbReference type="EMBL" id="RPFJ01000049">
    <property type="protein sequence ID" value="RPD91766.1"/>
    <property type="molecule type" value="Genomic_DNA"/>
</dbReference>
<feature type="signal peptide" evidence="1">
    <location>
        <begin position="1"/>
        <end position="25"/>
    </location>
</feature>
<dbReference type="RefSeq" id="WP_123899060.1">
    <property type="nucleotide sequence ID" value="NZ_RPFJ01000049.1"/>
</dbReference>
<evidence type="ECO:0000256" key="1">
    <source>
        <dbReference type="SAM" id="SignalP"/>
    </source>
</evidence>
<feature type="domain" description="TonB-dependent receptor plug" evidence="2">
    <location>
        <begin position="73"/>
        <end position="156"/>
    </location>
</feature>
<proteinExistence type="predicted"/>
<keyword evidence="4" id="KW-1185">Reference proteome</keyword>
<dbReference type="InterPro" id="IPR023997">
    <property type="entry name" value="TonB-dep_OMP_SusC/RagA_CS"/>
</dbReference>
<dbReference type="InterPro" id="IPR037066">
    <property type="entry name" value="Plug_dom_sf"/>
</dbReference>
<feature type="chain" id="PRO_5018044590" evidence="1">
    <location>
        <begin position="26"/>
        <end position="954"/>
    </location>
</feature>
<keyword evidence="1" id="KW-0732">Signal</keyword>
<dbReference type="InterPro" id="IPR023996">
    <property type="entry name" value="TonB-dep_OMP_SusC/RagA"/>
</dbReference>
<dbReference type="InterPro" id="IPR012910">
    <property type="entry name" value="Plug_dom"/>
</dbReference>
<dbReference type="OrthoDB" id="9768177at2"/>
<dbReference type="NCBIfam" id="TIGR04056">
    <property type="entry name" value="OMP_RagA_SusC"/>
    <property type="match status" value="1"/>
</dbReference>
<dbReference type="Pfam" id="PF07715">
    <property type="entry name" value="Plug"/>
    <property type="match status" value="1"/>
</dbReference>
<dbReference type="AlphaFoldDB" id="A0A3N4NEB5"/>
<dbReference type="Proteomes" id="UP000270856">
    <property type="component" value="Unassembled WGS sequence"/>
</dbReference>
<evidence type="ECO:0000313" key="4">
    <source>
        <dbReference type="Proteomes" id="UP000270856"/>
    </source>
</evidence>
<gene>
    <name evidence="3" type="ORF">EGM88_14110</name>
</gene>
<sequence length="954" mass="107718">MIHFIKYKKSLLCIGSFMLFSFALAGQNIQNTDTIAIDSIKLTDQVDKLASKIDKEINLGFRKDKTRNAVGAVSSIEPNQFLKYDNTQWVRDALYGKITGLKYSDNIRGLGDAMIVVDGIPGRSIDLLNMEEIQEITILKDASAVALYGSMGKNGVIVVTTKRGSNKTEFNVSASTGIKNPISMPKYLNSAEYMQYYNEARLNDGLSPIYSDQDIANFSSGVNPYRYPDVDFYSNDYFKSQASFTNVIADFSGGIKDTRYYINVGFKSDRSLQDVSDNDKGTTRFNVRGNIDFRINDWITSSLDAVAIIEQNKSSLANLYSAGQTFKPNLYAPLLPIDLIDFTGNPNLQGTVEAANKYNGFILGGNQSYSDNVPLAQIFGGGRQTSMTRISQVNNSIDFDLSSITEGLSAKTYLSFDFYNRYNLTVNNEFAIYQPTWSDDNKIIDLVNVGSPDRVGQEEEVETNTFTIRYGFYGLINYEKQLKEDHLLKASLIGFFNHTHERNVQQADKNSNAALSLNYSFKNKFLLDINTSYVHSIKLAEGNRGKLAPTLGLAYVLSEEPLFKNLTWLNYLKIRSSAGIVYSDLGIPGYFLYDAIYRQNEGNYYWGDHYGLSSSNGYTKIDRGQNNSLGMEKRVDFNLGFEGLVFDKLWVEANYFRSTLEDKVTRVSTVYPEYYNAFRPYSNYNEELRSGFEFGVTYFDKIGEVGMNIGARVLHTASELTKVDEVYADEYQYRKGTEIDAYWGLQSLGFFTLDDFNTDGTLKDGVPTQFGSVQPGDIKYRDVNNDGVVNDQDQVVIGRWDAPWTFGADIKLNYKSFTLFTLLTAQTGSDAMVSNSYYQPQGGDKYSEIVRGRWTEATAEIATFPRLSSIENTNNFGQTSDFWMYDNSNFKIERVQLTYDLPKTWVSNLNMEDFSVYASGSNLLMLANNKDIKQLSLGYAPSYRYYSLGLRVKF</sequence>
<evidence type="ECO:0000259" key="2">
    <source>
        <dbReference type="Pfam" id="PF07715"/>
    </source>
</evidence>
<dbReference type="Gene3D" id="2.170.130.10">
    <property type="entry name" value="TonB-dependent receptor, plug domain"/>
    <property type="match status" value="1"/>
</dbReference>
<evidence type="ECO:0000313" key="3">
    <source>
        <dbReference type="EMBL" id="RPD91766.1"/>
    </source>
</evidence>
<organism evidence="3 4">
    <name type="scientific">Aureibaculum marinum</name>
    <dbReference type="NCBI Taxonomy" id="2487930"/>
    <lineage>
        <taxon>Bacteria</taxon>
        <taxon>Pseudomonadati</taxon>
        <taxon>Bacteroidota</taxon>
        <taxon>Flavobacteriia</taxon>
        <taxon>Flavobacteriales</taxon>
        <taxon>Flavobacteriaceae</taxon>
        <taxon>Aureibaculum</taxon>
    </lineage>
</organism>
<comment type="caution">
    <text evidence="3">The sequence shown here is derived from an EMBL/GenBank/DDBJ whole genome shotgun (WGS) entry which is preliminary data.</text>
</comment>